<feature type="non-terminal residue" evidence="1">
    <location>
        <position position="208"/>
    </location>
</feature>
<proteinExistence type="predicted"/>
<name>A0ACC3CUD1_9PEZI</name>
<organism evidence="1 2">
    <name type="scientific">Coniosporium uncinatum</name>
    <dbReference type="NCBI Taxonomy" id="93489"/>
    <lineage>
        <taxon>Eukaryota</taxon>
        <taxon>Fungi</taxon>
        <taxon>Dikarya</taxon>
        <taxon>Ascomycota</taxon>
        <taxon>Pezizomycotina</taxon>
        <taxon>Dothideomycetes</taxon>
        <taxon>Dothideomycetes incertae sedis</taxon>
        <taxon>Coniosporium</taxon>
    </lineage>
</organism>
<sequence length="208" mass="22701">MGGGVISPAGSVALGVIVGLLSTTIQSVGLTLQRKSHLLEDEKEEDDHTRRPPYRRRRWQIGMLMFVIANLVGSTIQITTLPLPVLSTLQASGLVFNTICASLILSEPFTRYSAIGTVLVAAGAVLIGLFGAVAEPSHNLDQLLRLFYRKEFLLWLFGTLVIVVLVLIATWLFKRIYPRVTPRSKLFRGMAFGCASGILSAHTLLVAK</sequence>
<gene>
    <name evidence="1" type="ORF">LTS18_000322</name>
</gene>
<protein>
    <submittedName>
        <fullName evidence="1">Uncharacterized protein</fullName>
    </submittedName>
</protein>
<comment type="caution">
    <text evidence="1">The sequence shown here is derived from an EMBL/GenBank/DDBJ whole genome shotgun (WGS) entry which is preliminary data.</text>
</comment>
<evidence type="ECO:0000313" key="2">
    <source>
        <dbReference type="Proteomes" id="UP001186974"/>
    </source>
</evidence>
<evidence type="ECO:0000313" key="1">
    <source>
        <dbReference type="EMBL" id="KAK3044803.1"/>
    </source>
</evidence>
<keyword evidence="2" id="KW-1185">Reference proteome</keyword>
<dbReference type="EMBL" id="JAWDJW010011438">
    <property type="protein sequence ID" value="KAK3044803.1"/>
    <property type="molecule type" value="Genomic_DNA"/>
</dbReference>
<accession>A0ACC3CUD1</accession>
<reference evidence="1" key="1">
    <citation type="submission" date="2024-09" db="EMBL/GenBank/DDBJ databases">
        <title>Black Yeasts Isolated from many extreme environments.</title>
        <authorList>
            <person name="Coleine C."/>
            <person name="Stajich J.E."/>
            <person name="Selbmann L."/>
        </authorList>
    </citation>
    <scope>NUCLEOTIDE SEQUENCE</scope>
    <source>
        <strain evidence="1">CCFEE 5737</strain>
    </source>
</reference>
<dbReference type="Proteomes" id="UP001186974">
    <property type="component" value="Unassembled WGS sequence"/>
</dbReference>